<dbReference type="SUPFAM" id="SSF50969">
    <property type="entry name" value="YVTN repeat-like/Quinoprotein amine dehydrogenase"/>
    <property type="match status" value="1"/>
</dbReference>
<evidence type="ECO:0000256" key="3">
    <source>
        <dbReference type="ARBA" id="ARBA00022553"/>
    </source>
</evidence>
<dbReference type="AlphaFoldDB" id="A0A1T5BWD0"/>
<accession>A0A1T5BWD0</accession>
<reference evidence="8" key="1">
    <citation type="submission" date="2017-02" db="EMBL/GenBank/DDBJ databases">
        <authorList>
            <person name="Varghese N."/>
            <person name="Submissions S."/>
        </authorList>
    </citation>
    <scope>NUCLEOTIDE SEQUENCE [LARGE SCALE GENOMIC DNA]</scope>
    <source>
        <strain evidence="8">DSM 22270</strain>
    </source>
</reference>
<evidence type="ECO:0000256" key="2">
    <source>
        <dbReference type="ARBA" id="ARBA00012438"/>
    </source>
</evidence>
<organism evidence="7 8">
    <name type="scientific">Dyadobacter psychrophilus</name>
    <dbReference type="NCBI Taxonomy" id="651661"/>
    <lineage>
        <taxon>Bacteria</taxon>
        <taxon>Pseudomonadati</taxon>
        <taxon>Bacteroidota</taxon>
        <taxon>Cytophagia</taxon>
        <taxon>Cytophagales</taxon>
        <taxon>Spirosomataceae</taxon>
        <taxon>Dyadobacter</taxon>
    </lineage>
</organism>
<dbReference type="InterPro" id="IPR011044">
    <property type="entry name" value="Quino_amine_DH_bsu"/>
</dbReference>
<evidence type="ECO:0000256" key="4">
    <source>
        <dbReference type="SAM" id="Phobius"/>
    </source>
</evidence>
<dbReference type="OrthoDB" id="900403at2"/>
<evidence type="ECO:0000259" key="6">
    <source>
        <dbReference type="PROSITE" id="PS50109"/>
    </source>
</evidence>
<evidence type="ECO:0000256" key="1">
    <source>
        <dbReference type="ARBA" id="ARBA00000085"/>
    </source>
</evidence>
<dbReference type="InterPro" id="IPR013783">
    <property type="entry name" value="Ig-like_fold"/>
</dbReference>
<keyword evidence="4" id="KW-0472">Membrane</keyword>
<dbReference type="CDD" id="cd00082">
    <property type="entry name" value="HisKA"/>
    <property type="match status" value="1"/>
</dbReference>
<evidence type="ECO:0000313" key="7">
    <source>
        <dbReference type="EMBL" id="SKB51180.1"/>
    </source>
</evidence>
<evidence type="ECO:0000256" key="5">
    <source>
        <dbReference type="SAM" id="SignalP"/>
    </source>
</evidence>
<dbReference type="InterPro" id="IPR003594">
    <property type="entry name" value="HATPase_dom"/>
</dbReference>
<keyword evidence="7" id="KW-0418">Kinase</keyword>
<feature type="domain" description="Histidine kinase" evidence="6">
    <location>
        <begin position="804"/>
        <end position="1027"/>
    </location>
</feature>
<feature type="signal peptide" evidence="5">
    <location>
        <begin position="1"/>
        <end position="31"/>
    </location>
</feature>
<dbReference type="Gene3D" id="2.60.40.10">
    <property type="entry name" value="Immunoglobulins"/>
    <property type="match status" value="1"/>
</dbReference>
<dbReference type="InterPro" id="IPR015943">
    <property type="entry name" value="WD40/YVTN_repeat-like_dom_sf"/>
</dbReference>
<keyword evidence="5" id="KW-0732">Signal</keyword>
<dbReference type="InterPro" id="IPR036890">
    <property type="entry name" value="HATPase_C_sf"/>
</dbReference>
<dbReference type="SMART" id="SM00387">
    <property type="entry name" value="HATPase_c"/>
    <property type="match status" value="1"/>
</dbReference>
<dbReference type="Pfam" id="PF02518">
    <property type="entry name" value="HATPase_c"/>
    <property type="match status" value="1"/>
</dbReference>
<keyword evidence="3" id="KW-0597">Phosphoprotein</keyword>
<dbReference type="Gene3D" id="2.130.10.10">
    <property type="entry name" value="YVTN repeat-like/Quinoprotein amine dehydrogenase"/>
    <property type="match status" value="2"/>
</dbReference>
<dbReference type="EMBL" id="FUZA01000001">
    <property type="protein sequence ID" value="SKB51180.1"/>
    <property type="molecule type" value="Genomic_DNA"/>
</dbReference>
<keyword evidence="4" id="KW-1133">Transmembrane helix</keyword>
<dbReference type="PANTHER" id="PTHR43547:SF2">
    <property type="entry name" value="HYBRID SIGNAL TRANSDUCTION HISTIDINE KINASE C"/>
    <property type="match status" value="1"/>
</dbReference>
<keyword evidence="4" id="KW-0812">Transmembrane</keyword>
<dbReference type="SUPFAM" id="SSF55874">
    <property type="entry name" value="ATPase domain of HSP90 chaperone/DNA topoisomerase II/histidine kinase"/>
    <property type="match status" value="1"/>
</dbReference>
<dbReference type="EC" id="2.7.13.3" evidence="2"/>
<dbReference type="InterPro" id="IPR036097">
    <property type="entry name" value="HisK_dim/P_sf"/>
</dbReference>
<feature type="chain" id="PRO_5012391470" description="histidine kinase" evidence="5">
    <location>
        <begin position="32"/>
        <end position="1027"/>
    </location>
</feature>
<dbReference type="InterPro" id="IPR011110">
    <property type="entry name" value="Reg_prop"/>
</dbReference>
<feature type="transmembrane region" description="Helical" evidence="4">
    <location>
        <begin position="757"/>
        <end position="775"/>
    </location>
</feature>
<dbReference type="InterPro" id="IPR003661">
    <property type="entry name" value="HisK_dim/P_dom"/>
</dbReference>
<dbReference type="Gene3D" id="1.10.287.130">
    <property type="match status" value="1"/>
</dbReference>
<name>A0A1T5BWD0_9BACT</name>
<sequence length="1027" mass="116630">MAITDARMRISPVMVLRCFLCLMLLAFRTDAQQQELPAYRLQHFTDENGLPQNSVKAVMEDKNGFYWLTTEAGVVRFDGQKFLTFDRSNLPISSNRIRGFVPALPGRNANPAYEFYGLTEDNQYIGVMNNGLVTSNTTFYGKYRLTDPFAGKNVRHNSMLGSVPEQYPSNPMFEHYFAVSDSQTFFIWKQKTVSCYQNGKLIYSSAGSFKNFFLIGSHPYALDSAGTILKITKNATSEAQFPDGDIIYNKLYTNGKPNFKLYWNNVAKSAFLYLNKCFYTLEETLGGRLTTRLILEGYDFPDLDIVAAHYNRTSGALLLGSSTKGLFLIKNKNFQTLKLASKDADNAFYAQKPAGMHSVITGQGYQLGLDSKGSQTVAERVSTFMEAFGYKFSIAMNPDSSFWFGIGYNLFKLDKTAKKVLLQLKLKDNAKAFFIDKQHRLWIGSENNALYKMEESGGQYHAKLILRAPFGGVSIMGQGAGEILFIGGTKGVFTFNVRTKKVQKLPNFNKMTIRSFYTTTHGTWITTYGNGIFLLKDNRLIQFPLDKDRFLATAHCITEDAKGFFWINTNRGLFQVAKQQLLDYARNSKNLVYYLYYDKSQGFATNEFNGGCQPCSVRLANGVLSLPSMDGLVWFYPDKIKAELPSKRIFITSANLDGKDIQVTDTLRIPRDFEQLRLQVTTPYLGHVNNIQMHYSLSRSGRSEKWFPVNADFTIPIPKMSYGNYRLTIRKVNGFKTNDYTYKTITLHIPPAWFETWWFRSLLALLVLGLFFMAVKWRTGYLVKKERKDNLVRHYRVISQIVAAVNHDIQTPLHYIGYSLKQINAYLHKQEDSNSLITRLSDESLNTSERIGTLTKNLLDYIKIQNKNSSSRTQMGRVEAQKMVQGICELFAAIARSRGVTVKNEVEPGFEVWSDPNLLSIVIHNLLDNALKISASEIIISSNIIAGKKQIIIEDSGTGMPEDLMKWLNKSYRSYEEWLKISLYPEQKGIGLVIVKDLCVLLRINIVASINESNHTTVRLIFNQGKG</sequence>
<evidence type="ECO:0000313" key="8">
    <source>
        <dbReference type="Proteomes" id="UP000190897"/>
    </source>
</evidence>
<proteinExistence type="predicted"/>
<dbReference type="GO" id="GO:0000155">
    <property type="term" value="F:phosphorelay sensor kinase activity"/>
    <property type="evidence" value="ECO:0007669"/>
    <property type="project" value="InterPro"/>
</dbReference>
<comment type="catalytic activity">
    <reaction evidence="1">
        <text>ATP + protein L-histidine = ADP + protein N-phospho-L-histidine.</text>
        <dbReference type="EC" id="2.7.13.3"/>
    </reaction>
</comment>
<dbReference type="PROSITE" id="PS50109">
    <property type="entry name" value="HIS_KIN"/>
    <property type="match status" value="1"/>
</dbReference>
<dbReference type="InterPro" id="IPR005467">
    <property type="entry name" value="His_kinase_dom"/>
</dbReference>
<dbReference type="SUPFAM" id="SSF47384">
    <property type="entry name" value="Homodimeric domain of signal transducing histidine kinase"/>
    <property type="match status" value="1"/>
</dbReference>
<dbReference type="Proteomes" id="UP000190897">
    <property type="component" value="Unassembled WGS sequence"/>
</dbReference>
<dbReference type="PANTHER" id="PTHR43547">
    <property type="entry name" value="TWO-COMPONENT HISTIDINE KINASE"/>
    <property type="match status" value="1"/>
</dbReference>
<keyword evidence="8" id="KW-1185">Reference proteome</keyword>
<dbReference type="STRING" id="651661.SAMN05660293_00641"/>
<gene>
    <name evidence="7" type="ORF">SAMN05660293_00641</name>
</gene>
<protein>
    <recommendedName>
        <fullName evidence="2">histidine kinase</fullName>
        <ecNumber evidence="2">2.7.13.3</ecNumber>
    </recommendedName>
</protein>
<keyword evidence="7" id="KW-0808">Transferase</keyword>
<dbReference type="Pfam" id="PF07494">
    <property type="entry name" value="Reg_prop"/>
    <property type="match status" value="1"/>
</dbReference>
<dbReference type="Gene3D" id="3.30.565.10">
    <property type="entry name" value="Histidine kinase-like ATPase, C-terminal domain"/>
    <property type="match status" value="1"/>
</dbReference>